<evidence type="ECO:0000259" key="2">
    <source>
        <dbReference type="Pfam" id="PF22725"/>
    </source>
</evidence>
<reference evidence="3 4" key="1">
    <citation type="journal article" date="2019" name="Emerg. Microbes Infect.">
        <title>Comprehensive subspecies identification of 175 nontuberculous mycobacteria species based on 7547 genomic profiles.</title>
        <authorList>
            <person name="Matsumoto Y."/>
            <person name="Kinjo T."/>
            <person name="Motooka D."/>
            <person name="Nabeya D."/>
            <person name="Jung N."/>
            <person name="Uechi K."/>
            <person name="Horii T."/>
            <person name="Iida T."/>
            <person name="Fujita J."/>
            <person name="Nakamura S."/>
        </authorList>
    </citation>
    <scope>NUCLEOTIDE SEQUENCE [LARGE SCALE GENOMIC DNA]</scope>
    <source>
        <strain evidence="3 4">JCM 6376</strain>
    </source>
</reference>
<accession>A0AAD1MES1</accession>
<dbReference type="SUPFAM" id="SSF55347">
    <property type="entry name" value="Glyceraldehyde-3-phosphate dehydrogenase-like, C-terminal domain"/>
    <property type="match status" value="1"/>
</dbReference>
<dbReference type="EMBL" id="AP022561">
    <property type="protein sequence ID" value="BBX10231.1"/>
    <property type="molecule type" value="Genomic_DNA"/>
</dbReference>
<evidence type="ECO:0000313" key="4">
    <source>
        <dbReference type="Proteomes" id="UP000467327"/>
    </source>
</evidence>
<evidence type="ECO:0008006" key="5">
    <source>
        <dbReference type="Google" id="ProtNLM"/>
    </source>
</evidence>
<evidence type="ECO:0000313" key="3">
    <source>
        <dbReference type="EMBL" id="BBX10231.1"/>
    </source>
</evidence>
<dbReference type="PANTHER" id="PTHR43708">
    <property type="entry name" value="CONSERVED EXPRESSED OXIDOREDUCTASE (EUROFUNG)"/>
    <property type="match status" value="1"/>
</dbReference>
<dbReference type="Gene3D" id="3.40.50.720">
    <property type="entry name" value="NAD(P)-binding Rossmann-like Domain"/>
    <property type="match status" value="1"/>
</dbReference>
<dbReference type="InterPro" id="IPR036291">
    <property type="entry name" value="NAD(P)-bd_dom_sf"/>
</dbReference>
<proteinExistence type="predicted"/>
<dbReference type="InterPro" id="IPR051317">
    <property type="entry name" value="Gfo/Idh/MocA_oxidoreduct"/>
</dbReference>
<dbReference type="GO" id="GO:0000166">
    <property type="term" value="F:nucleotide binding"/>
    <property type="evidence" value="ECO:0007669"/>
    <property type="project" value="InterPro"/>
</dbReference>
<dbReference type="InterPro" id="IPR055170">
    <property type="entry name" value="GFO_IDH_MocA-like_dom"/>
</dbReference>
<keyword evidence="4" id="KW-1185">Reference proteome</keyword>
<feature type="domain" description="Gfo/Idh/MocA-like oxidoreductase N-terminal" evidence="1">
    <location>
        <begin position="2"/>
        <end position="125"/>
    </location>
</feature>
<dbReference type="Pfam" id="PF22725">
    <property type="entry name" value="GFO_IDH_MocA_C3"/>
    <property type="match status" value="1"/>
</dbReference>
<gene>
    <name evidence="3" type="ORF">MAIC_50340</name>
</gene>
<dbReference type="Gene3D" id="3.30.360.10">
    <property type="entry name" value="Dihydrodipicolinate Reductase, domain 2"/>
    <property type="match status" value="1"/>
</dbReference>
<organism evidence="3 4">
    <name type="scientific">Mycolicibacterium aichiense</name>
    <dbReference type="NCBI Taxonomy" id="1799"/>
    <lineage>
        <taxon>Bacteria</taxon>
        <taxon>Bacillati</taxon>
        <taxon>Actinomycetota</taxon>
        <taxon>Actinomycetes</taxon>
        <taxon>Mycobacteriales</taxon>
        <taxon>Mycobacteriaceae</taxon>
        <taxon>Mycolicibacterium</taxon>
    </lineage>
</organism>
<dbReference type="Proteomes" id="UP000467327">
    <property type="component" value="Chromosome"/>
</dbReference>
<dbReference type="RefSeq" id="WP_115318439.1">
    <property type="nucleotide sequence ID" value="NZ_AP022561.1"/>
</dbReference>
<dbReference type="Pfam" id="PF01408">
    <property type="entry name" value="GFO_IDH_MocA"/>
    <property type="match status" value="1"/>
</dbReference>
<name>A0AAD1MES1_9MYCO</name>
<feature type="domain" description="GFO/IDH/MocA-like oxidoreductase" evidence="2">
    <location>
        <begin position="133"/>
        <end position="249"/>
    </location>
</feature>
<dbReference type="SUPFAM" id="SSF51735">
    <property type="entry name" value="NAD(P)-binding Rossmann-fold domains"/>
    <property type="match status" value="1"/>
</dbReference>
<dbReference type="AlphaFoldDB" id="A0AAD1MES1"/>
<evidence type="ECO:0000259" key="1">
    <source>
        <dbReference type="Pfam" id="PF01408"/>
    </source>
</evidence>
<dbReference type="PANTHER" id="PTHR43708:SF8">
    <property type="entry name" value="OXIDOREDUCTASE"/>
    <property type="match status" value="1"/>
</dbReference>
<sequence>MIRILLIGAGAVVEELYQFPLQRLEKAKAVEVLGVVDPNESRGRQIASKFKRARAYPDCAAAFRDGSYDLAIIASPPALHAEHACAAFEHGCHVLCEKPMTTTVADADRMNAAAAKANRTLGVAYPRRFYSNFADVARLVANGDLGEDLEFTYREGGTYGWKAATDAAFRRERSGGGVLLDIGVHMLDQLAWIFGDPVVTRSFDDSFEGGVETNSLLSLVFPRGRGVMQVSWEYPLNNGLRIRGSSGEVILDNADIRTYRRKTPQGWSLVPAETSWPVDLAPTGGKRTRPAGYGPCFEAELIAMLRCIRYGEAFPVTGLQAASVQAAIDQAYERAEPLECPWLPEDEQVAARAKHWKAGQPQ</sequence>
<protein>
    <recommendedName>
        <fullName evidence="5">Gfo/Idh/MocA family oxidoreductase</fullName>
    </recommendedName>
</protein>
<dbReference type="InterPro" id="IPR000683">
    <property type="entry name" value="Gfo/Idh/MocA-like_OxRdtase_N"/>
</dbReference>
<dbReference type="KEGG" id="maic:MAIC_50340"/>